<evidence type="ECO:0000313" key="5">
    <source>
        <dbReference type="Ensembl" id="ENSXETP00000097600"/>
    </source>
</evidence>
<dbReference type="InterPro" id="IPR013320">
    <property type="entry name" value="ConA-like_dom_sf"/>
</dbReference>
<dbReference type="InParanoid" id="A0A6I8SJM0"/>
<proteinExistence type="predicted"/>
<dbReference type="FunFam" id="2.60.120.200:FF:000046">
    <property type="entry name" value="Galectin"/>
    <property type="match status" value="1"/>
</dbReference>
<keyword evidence="2 3" id="KW-0430">Lectin</keyword>
<dbReference type="GO" id="GO:0030246">
    <property type="term" value="F:carbohydrate binding"/>
    <property type="evidence" value="ECO:0007669"/>
    <property type="project" value="UniProtKB-UniRule"/>
</dbReference>
<evidence type="ECO:0000256" key="3">
    <source>
        <dbReference type="RuleBase" id="RU102079"/>
    </source>
</evidence>
<dbReference type="SMART" id="SM00908">
    <property type="entry name" value="Gal-bind_lectin"/>
    <property type="match status" value="1"/>
</dbReference>
<name>A0A6I8SJM0_XENTR</name>
<feature type="domain" description="Galectin" evidence="4">
    <location>
        <begin position="79"/>
        <end position="210"/>
    </location>
</feature>
<evidence type="ECO:0000259" key="4">
    <source>
        <dbReference type="PROSITE" id="PS51304"/>
    </source>
</evidence>
<reference evidence="5" key="2">
    <citation type="submission" date="2020-05" db="UniProtKB">
        <authorList>
            <consortium name="Ensembl"/>
        </authorList>
    </citation>
    <scope>IDENTIFICATION</scope>
</reference>
<dbReference type="PANTHER" id="PTHR11346:SF86">
    <property type="entry name" value="GALECTIN"/>
    <property type="match status" value="1"/>
</dbReference>
<organism evidence="5">
    <name type="scientific">Xenopus tropicalis</name>
    <name type="common">Western clawed frog</name>
    <name type="synonym">Silurana tropicalis</name>
    <dbReference type="NCBI Taxonomy" id="8364"/>
    <lineage>
        <taxon>Eukaryota</taxon>
        <taxon>Metazoa</taxon>
        <taxon>Chordata</taxon>
        <taxon>Craniata</taxon>
        <taxon>Vertebrata</taxon>
        <taxon>Euteleostomi</taxon>
        <taxon>Amphibia</taxon>
        <taxon>Batrachia</taxon>
        <taxon>Anura</taxon>
        <taxon>Pipoidea</taxon>
        <taxon>Pipidae</taxon>
        <taxon>Xenopodinae</taxon>
        <taxon>Xenopus</taxon>
        <taxon>Silurana</taxon>
    </lineage>
</organism>
<dbReference type="GeneTree" id="ENSGT00940000164928"/>
<dbReference type="Bgee" id="ENSXETG00000040476">
    <property type="expression patterns" value="Expressed in liver and 1 other cell type or tissue"/>
</dbReference>
<evidence type="ECO:0000256" key="1">
    <source>
        <dbReference type="ARBA" id="ARBA00003397"/>
    </source>
</evidence>
<dbReference type="Gene3D" id="2.60.120.200">
    <property type="match status" value="1"/>
</dbReference>
<dbReference type="SUPFAM" id="SSF49899">
    <property type="entry name" value="Concanavalin A-like lectins/glucanases"/>
    <property type="match status" value="1"/>
</dbReference>
<accession>A0A6I8SJM0</accession>
<sequence>MELNVLLFISQLSPDGSLELQRSSPTLVHHNSHEVFLLPTAKYISHTETVKVIKLLVHGCQRNQSRMTDNDRCPSVVQYFGNIKGGMKPAMKITIMGIVDDKPKSFAITLLCNPSGLDQDVALLLRVNFQDKSVVRNSKFAGIWGKEEGKIPYFPFTAGDNFKMEILCEHQQMRVTLDGRQLCDFTHRVPQLRAVTGLNVSGDIKLTKVA</sequence>
<dbReference type="Pfam" id="PF00337">
    <property type="entry name" value="Gal-bind_lectin"/>
    <property type="match status" value="1"/>
</dbReference>
<dbReference type="InterPro" id="IPR044156">
    <property type="entry name" value="Galectin-like"/>
</dbReference>
<dbReference type="PANTHER" id="PTHR11346">
    <property type="entry name" value="GALECTIN"/>
    <property type="match status" value="1"/>
</dbReference>
<evidence type="ECO:0000256" key="2">
    <source>
        <dbReference type="ARBA" id="ARBA00022734"/>
    </source>
</evidence>
<reference evidence="5" key="1">
    <citation type="journal article" date="2010" name="Science">
        <title>The genome of the Western clawed frog Xenopus tropicalis.</title>
        <authorList>
            <person name="Hellsten U."/>
            <person name="Harland R.M."/>
            <person name="Gilchrist M.J."/>
            <person name="Hendrix D."/>
            <person name="Jurka J."/>
            <person name="Kapitonov V."/>
            <person name="Ovcharenko I."/>
            <person name="Putnam N.H."/>
            <person name="Shu S."/>
            <person name="Taher L."/>
            <person name="Blitz I.L."/>
            <person name="Blumberg B."/>
            <person name="Dichmann D.S."/>
            <person name="Dubchak I."/>
            <person name="Amaya E."/>
            <person name="Detter J.C."/>
            <person name="Fletcher R."/>
            <person name="Gerhard D.S."/>
            <person name="Goodstein D."/>
            <person name="Graves T."/>
            <person name="Grigoriev I.V."/>
            <person name="Grimwood J."/>
            <person name="Kawashima T."/>
            <person name="Lindquist E."/>
            <person name="Lucas S.M."/>
            <person name="Mead P.E."/>
            <person name="Mitros T."/>
            <person name="Ogino H."/>
            <person name="Ohta Y."/>
            <person name="Poliakov A.V."/>
            <person name="Pollet N."/>
            <person name="Robert J."/>
            <person name="Salamov A."/>
            <person name="Sater A.K."/>
            <person name="Schmutz J."/>
            <person name="Terry A."/>
            <person name="Vize P.D."/>
            <person name="Warren W.C."/>
            <person name="Wells D."/>
            <person name="Wills A."/>
            <person name="Wilson R.K."/>
            <person name="Zimmerman L.B."/>
            <person name="Zorn A.M."/>
            <person name="Grainger R."/>
            <person name="Grammer T."/>
            <person name="Khokha M.K."/>
            <person name="Richardson P.M."/>
            <person name="Rokhsar D.S."/>
        </authorList>
    </citation>
    <scope>NUCLEOTIDE SEQUENCE [LARGE SCALE GENOMIC DNA]</scope>
    <source>
        <strain evidence="5">Nigerian</strain>
    </source>
</reference>
<dbReference type="InterPro" id="IPR001079">
    <property type="entry name" value="Galectin_CRD"/>
</dbReference>
<comment type="function">
    <text evidence="1">Does not bind lactose, and may not bind carbohydrates.</text>
</comment>
<dbReference type="Ensembl" id="ENSXETT00000093248">
    <property type="protein sequence ID" value="ENSXETP00000097600"/>
    <property type="gene ID" value="ENSXETG00000040476"/>
</dbReference>
<dbReference type="AlphaFoldDB" id="A0A6I8SJM0"/>
<dbReference type="PROSITE" id="PS51304">
    <property type="entry name" value="GALECTIN"/>
    <property type="match status" value="1"/>
</dbReference>
<protein>
    <recommendedName>
        <fullName evidence="3">Galectin</fullName>
    </recommendedName>
</protein>
<dbReference type="SMART" id="SM00276">
    <property type="entry name" value="GLECT"/>
    <property type="match status" value="1"/>
</dbReference>
<dbReference type="CDD" id="cd00070">
    <property type="entry name" value="GLECT"/>
    <property type="match status" value="1"/>
</dbReference>